<proteinExistence type="predicted"/>
<dbReference type="Gene3D" id="3.40.720.10">
    <property type="entry name" value="Alkaline Phosphatase, subunit A"/>
    <property type="match status" value="1"/>
</dbReference>
<evidence type="ECO:0000313" key="2">
    <source>
        <dbReference type="Proteomes" id="UP000218327"/>
    </source>
</evidence>
<protein>
    <recommendedName>
        <fullName evidence="3">Phosphodiesterase</fullName>
    </recommendedName>
</protein>
<sequence>MVKLLVYELNEVPWRVVDFYLQNRPQACLRRFMTNASCLTTHTVDSGELHPWSTWPTMHRGVSNDMHEIRYINQDRSCGEATPPVWQLLASAEKTVGICGSLQSYPPMESSNALFHVPDTFASGSETHPDRYSAFQRVNLKLTSENKAVAKGYGLTDMLDGAQLFRSGVSIKTGFRLVQHLLKERVDFKHKALRATMQAHVAFDVFLDALSQSKPDYAAVFSNHVAGMMHRYWKYAFPEDFNYSLTESDFDRFHSQSILKAMDIFDEQLGVLEQFADREGYDIIVSSSMGQEAVERGEYIPELKLDDEFLLASVLGFQGVLRMLLAMQPDVALEFVNQQKLQEFVQALPRLVDGEGHQVLVKRYDEQGLTLNLSVCRSKAAAESGTLYVDGKPVLVGDLGFSLIERDQGTGYHQPEGIWLWKGAAQPRTSGRTLVDSRQYAPTLLNALGVSYPDYMMTPVT</sequence>
<comment type="caution">
    <text evidence="1">The sequence shown here is derived from an EMBL/GenBank/DDBJ whole genome shotgun (WGS) entry which is preliminary data.</text>
</comment>
<gene>
    <name evidence="1" type="ORF">COA96_17175</name>
</gene>
<name>A0A2A5AGX9_9GAMM</name>
<dbReference type="InterPro" id="IPR017850">
    <property type="entry name" value="Alkaline_phosphatase_core_sf"/>
</dbReference>
<dbReference type="EMBL" id="NVVJ01000102">
    <property type="protein sequence ID" value="PCJ18106.1"/>
    <property type="molecule type" value="Genomic_DNA"/>
</dbReference>
<dbReference type="AlphaFoldDB" id="A0A2A5AGX9"/>
<organism evidence="1 2">
    <name type="scientific">SAR86 cluster bacterium</name>
    <dbReference type="NCBI Taxonomy" id="2030880"/>
    <lineage>
        <taxon>Bacteria</taxon>
        <taxon>Pseudomonadati</taxon>
        <taxon>Pseudomonadota</taxon>
        <taxon>Gammaproteobacteria</taxon>
        <taxon>SAR86 cluster</taxon>
    </lineage>
</organism>
<dbReference type="Proteomes" id="UP000218327">
    <property type="component" value="Unassembled WGS sequence"/>
</dbReference>
<accession>A0A2A5AGX9</accession>
<evidence type="ECO:0008006" key="3">
    <source>
        <dbReference type="Google" id="ProtNLM"/>
    </source>
</evidence>
<dbReference type="SUPFAM" id="SSF53649">
    <property type="entry name" value="Alkaline phosphatase-like"/>
    <property type="match status" value="1"/>
</dbReference>
<evidence type="ECO:0000313" key="1">
    <source>
        <dbReference type="EMBL" id="PCJ18106.1"/>
    </source>
</evidence>
<reference evidence="2" key="1">
    <citation type="submission" date="2017-08" db="EMBL/GenBank/DDBJ databases">
        <title>A dynamic microbial community with high functional redundancy inhabits the cold, oxic subseafloor aquifer.</title>
        <authorList>
            <person name="Tully B.J."/>
            <person name="Wheat C.G."/>
            <person name="Glazer B.T."/>
            <person name="Huber J.A."/>
        </authorList>
    </citation>
    <scope>NUCLEOTIDE SEQUENCE [LARGE SCALE GENOMIC DNA]</scope>
</reference>